<reference evidence="3" key="1">
    <citation type="journal article" date="2022" name="Int. J. Syst. Evol. Microbiol.">
        <title>Anaeromyxobacter oryzae sp. nov., Anaeromyxobacter diazotrophicus sp. nov. and Anaeromyxobacter paludicola sp. nov., isolated from paddy soils.</title>
        <authorList>
            <person name="Itoh H."/>
            <person name="Xu Z."/>
            <person name="Mise K."/>
            <person name="Masuda Y."/>
            <person name="Ushijima N."/>
            <person name="Hayakawa C."/>
            <person name="Shiratori Y."/>
            <person name="Senoo K."/>
        </authorList>
    </citation>
    <scope>NUCLEOTIDE SEQUENCE [LARGE SCALE GENOMIC DNA]</scope>
    <source>
        <strain evidence="3">Red630</strain>
    </source>
</reference>
<evidence type="ECO:0000313" key="3">
    <source>
        <dbReference type="Proteomes" id="UP001162734"/>
    </source>
</evidence>
<dbReference type="Proteomes" id="UP001162734">
    <property type="component" value="Chromosome"/>
</dbReference>
<dbReference type="InterPro" id="IPR021409">
    <property type="entry name" value="DUF3047"/>
</dbReference>
<feature type="chain" id="PRO_5045861797" description="DUF3047 domain-containing protein" evidence="1">
    <location>
        <begin position="20"/>
        <end position="234"/>
    </location>
</feature>
<sequence length="234" mass="25570">MKPLLARAAAAAATLVLLAAADPAPTPTATPAVPPPPPFLNEEKLPLTDFRVVERDSGPVMYYQVTGPPDDRHIHAEYKPPLETVTLGLQLPDRLHQKATKLRWRWRALAVPEKGNECDAGRGDSAACVYVVWKSGLKYYVIKYVWAGTGRRGRSCQQKRNLFAAQDAVVRESGRPLGEWITEEVDLKAAFRSHFLGGDPKGDVPDLVGIGLLTDGDQTHSPSVADYAGFSILY</sequence>
<protein>
    <recommendedName>
        <fullName evidence="4">DUF3047 domain-containing protein</fullName>
    </recommendedName>
</protein>
<proteinExistence type="predicted"/>
<dbReference type="EMBL" id="AP025592">
    <property type="protein sequence ID" value="BDG08360.1"/>
    <property type="molecule type" value="Genomic_DNA"/>
</dbReference>
<evidence type="ECO:0008006" key="4">
    <source>
        <dbReference type="Google" id="ProtNLM"/>
    </source>
</evidence>
<keyword evidence="1" id="KW-0732">Signal</keyword>
<organism evidence="2 3">
    <name type="scientific">Anaeromyxobacter paludicola</name>
    <dbReference type="NCBI Taxonomy" id="2918171"/>
    <lineage>
        <taxon>Bacteria</taxon>
        <taxon>Pseudomonadati</taxon>
        <taxon>Myxococcota</taxon>
        <taxon>Myxococcia</taxon>
        <taxon>Myxococcales</taxon>
        <taxon>Cystobacterineae</taxon>
        <taxon>Anaeromyxobacteraceae</taxon>
        <taxon>Anaeromyxobacter</taxon>
    </lineage>
</organism>
<evidence type="ECO:0000256" key="1">
    <source>
        <dbReference type="SAM" id="SignalP"/>
    </source>
</evidence>
<name>A0ABM7X976_9BACT</name>
<gene>
    <name evidence="2" type="ORF">AMPC_14730</name>
</gene>
<keyword evidence="3" id="KW-1185">Reference proteome</keyword>
<feature type="signal peptide" evidence="1">
    <location>
        <begin position="1"/>
        <end position="19"/>
    </location>
</feature>
<dbReference type="Pfam" id="PF11249">
    <property type="entry name" value="DUF3047"/>
    <property type="match status" value="1"/>
</dbReference>
<dbReference type="RefSeq" id="WP_248345541.1">
    <property type="nucleotide sequence ID" value="NZ_AP025592.1"/>
</dbReference>
<accession>A0ABM7X976</accession>
<evidence type="ECO:0000313" key="2">
    <source>
        <dbReference type="EMBL" id="BDG08360.1"/>
    </source>
</evidence>